<evidence type="ECO:0000313" key="2">
    <source>
        <dbReference type="Proteomes" id="UP000586827"/>
    </source>
</evidence>
<comment type="caution">
    <text evidence="1">The sequence shown here is derived from an EMBL/GenBank/DDBJ whole genome shotgun (WGS) entry which is preliminary data.</text>
</comment>
<sequence>MVTGAVVAALITALAVVGVLLIQAKGQVSERDSAAADNRHAEQAATDYAIGAATINATDLAGWVGKLKAGTTPQLAAKFDATAPKLEQILTPLKWMSTATPIAAKVSTVEGGIYKVDVFVNVTSSSAQTPDGAQTTVTYNVTLDKNLDWKITDVGGTAAALPLK</sequence>
<evidence type="ECO:0000313" key="1">
    <source>
        <dbReference type="EMBL" id="NNH72781.1"/>
    </source>
</evidence>
<gene>
    <name evidence="1" type="ORF">HLB23_23435</name>
</gene>
<dbReference type="EMBL" id="JABELX010000008">
    <property type="protein sequence ID" value="NNH72781.1"/>
    <property type="molecule type" value="Genomic_DNA"/>
</dbReference>
<accession>A0A849CGW8</accession>
<dbReference type="Proteomes" id="UP000586827">
    <property type="component" value="Unassembled WGS sequence"/>
</dbReference>
<protein>
    <recommendedName>
        <fullName evidence="3">Mce-associated membrane protein</fullName>
    </recommendedName>
</protein>
<keyword evidence="2" id="KW-1185">Reference proteome</keyword>
<name>A0A849CGW8_9NOCA</name>
<evidence type="ECO:0008006" key="3">
    <source>
        <dbReference type="Google" id="ProtNLM"/>
    </source>
</evidence>
<dbReference type="AlphaFoldDB" id="A0A849CGW8"/>
<proteinExistence type="predicted"/>
<organism evidence="1 2">
    <name type="scientific">Nocardia uniformis</name>
    <dbReference type="NCBI Taxonomy" id="53432"/>
    <lineage>
        <taxon>Bacteria</taxon>
        <taxon>Bacillati</taxon>
        <taxon>Actinomycetota</taxon>
        <taxon>Actinomycetes</taxon>
        <taxon>Mycobacteriales</taxon>
        <taxon>Nocardiaceae</taxon>
        <taxon>Nocardia</taxon>
    </lineage>
</organism>
<reference evidence="1 2" key="1">
    <citation type="submission" date="2020-05" db="EMBL/GenBank/DDBJ databases">
        <title>MicrobeNet Type strains.</title>
        <authorList>
            <person name="Nicholson A.C."/>
        </authorList>
    </citation>
    <scope>NUCLEOTIDE SEQUENCE [LARGE SCALE GENOMIC DNA]</scope>
    <source>
        <strain evidence="1 2">JCM 3224</strain>
    </source>
</reference>